<dbReference type="Pfam" id="PF15781">
    <property type="entry name" value="ParE-like_toxin"/>
    <property type="match status" value="1"/>
</dbReference>
<dbReference type="InterPro" id="IPR031552">
    <property type="entry name" value="ParE-like_toxin"/>
</dbReference>
<dbReference type="Proteomes" id="UP000029558">
    <property type="component" value="Chromosome"/>
</dbReference>
<organism evidence="1 2">
    <name type="scientific">Piscirickettsia salmonis</name>
    <dbReference type="NCBI Taxonomy" id="1238"/>
    <lineage>
        <taxon>Bacteria</taxon>
        <taxon>Pseudomonadati</taxon>
        <taxon>Pseudomonadota</taxon>
        <taxon>Gammaproteobacteria</taxon>
        <taxon>Thiotrichales</taxon>
        <taxon>Piscirickettsiaceae</taxon>
        <taxon>Piscirickettsia</taxon>
    </lineage>
</organism>
<name>A0A7H0ZGT8_PISSA</name>
<dbReference type="OrthoDB" id="5296677at2"/>
<dbReference type="EMBL" id="CP012508">
    <property type="protein sequence ID" value="ALB22764.1"/>
    <property type="molecule type" value="Genomic_DNA"/>
</dbReference>
<sequence>MTQEQKIIIESTSQFDKVYKKLKANQVADFEEALEALIENPEIGEEKKGDLLGVRVYKFKMVKQQTLLAYYWEGKKLVLTLMKLGPHENFYRDLKKTTG</sequence>
<gene>
    <name evidence="1" type="ORF">KU39_1582</name>
</gene>
<dbReference type="GeneID" id="66742551"/>
<dbReference type="AlphaFoldDB" id="A0A7H0ZGT8"/>
<reference evidence="1 2" key="1">
    <citation type="journal article" date="2014" name="Genome Announc.">
        <title>Comparative Genome Analysis of Two Isolates of the Fish Pathogen Piscirickettsia salmonis from Different Hosts Reveals Major Differences in Virulence-Associated Secretion Systems.</title>
        <authorList>
            <person name="Bohle H."/>
            <person name="Henriquez P."/>
            <person name="Grothusen H."/>
            <person name="Navas E."/>
            <person name="Sandoval A."/>
            <person name="Bustamante F."/>
            <person name="Bustos P."/>
            <person name="Mancilla M."/>
        </authorList>
    </citation>
    <scope>NUCLEOTIDE SEQUENCE [LARGE SCALE GENOMIC DNA]</scope>
    <source>
        <strain evidence="2">B1-32597</strain>
    </source>
</reference>
<proteinExistence type="predicted"/>
<dbReference type="InterPro" id="IPR035093">
    <property type="entry name" value="RelE/ParE_toxin_dom_sf"/>
</dbReference>
<dbReference type="RefSeq" id="WP_016212018.1">
    <property type="nucleotide sequence ID" value="NZ_CP012508.1"/>
</dbReference>
<accession>A0A7H0ZGT8</accession>
<dbReference type="SUPFAM" id="SSF143011">
    <property type="entry name" value="RelE-like"/>
    <property type="match status" value="1"/>
</dbReference>
<evidence type="ECO:0000313" key="2">
    <source>
        <dbReference type="Proteomes" id="UP000029558"/>
    </source>
</evidence>
<dbReference type="Gene3D" id="3.30.2310.20">
    <property type="entry name" value="RelE-like"/>
    <property type="match status" value="1"/>
</dbReference>
<protein>
    <submittedName>
        <fullName evidence="1">Plasmid stabilization system family protein</fullName>
    </submittedName>
</protein>
<evidence type="ECO:0000313" key="1">
    <source>
        <dbReference type="EMBL" id="ALB22764.1"/>
    </source>
</evidence>